<feature type="domain" description="BZIP" evidence="8">
    <location>
        <begin position="236"/>
        <end position="299"/>
    </location>
</feature>
<dbReference type="SMART" id="SM00338">
    <property type="entry name" value="BRLZ"/>
    <property type="match status" value="1"/>
</dbReference>
<keyword evidence="4" id="KW-0238">DNA-binding</keyword>
<dbReference type="FunFam" id="1.20.5.170:FF:000020">
    <property type="entry name" value="BZIP transcription factor"/>
    <property type="match status" value="1"/>
</dbReference>
<evidence type="ECO:0000313" key="9">
    <source>
        <dbReference type="EMBL" id="PNY09981.1"/>
    </source>
</evidence>
<dbReference type="InterPro" id="IPR045314">
    <property type="entry name" value="bZIP_plant_GBF1"/>
</dbReference>
<evidence type="ECO:0000256" key="4">
    <source>
        <dbReference type="ARBA" id="ARBA00023125"/>
    </source>
</evidence>
<protein>
    <submittedName>
        <fullName evidence="9">G-box-binding factor 1-like protein</fullName>
    </submittedName>
</protein>
<dbReference type="PROSITE" id="PS50217">
    <property type="entry name" value="BZIP"/>
    <property type="match status" value="1"/>
</dbReference>
<evidence type="ECO:0000313" key="10">
    <source>
        <dbReference type="Proteomes" id="UP000236291"/>
    </source>
</evidence>
<feature type="compositionally biased region" description="Basic and acidic residues" evidence="7">
    <location>
        <begin position="182"/>
        <end position="192"/>
    </location>
</feature>
<reference evidence="9 10" key="1">
    <citation type="journal article" date="2014" name="Am. J. Bot.">
        <title>Genome assembly and annotation for red clover (Trifolium pratense; Fabaceae).</title>
        <authorList>
            <person name="Istvanek J."/>
            <person name="Jaros M."/>
            <person name="Krenek A."/>
            <person name="Repkova J."/>
        </authorList>
    </citation>
    <scope>NUCLEOTIDE SEQUENCE [LARGE SCALE GENOMIC DNA]</scope>
    <source>
        <strain evidence="10">cv. Tatra</strain>
        <tissue evidence="9">Young leaves</tissue>
    </source>
</reference>
<evidence type="ECO:0000256" key="3">
    <source>
        <dbReference type="ARBA" id="ARBA00023015"/>
    </source>
</evidence>
<dbReference type="PANTHER" id="PTHR45967:SF38">
    <property type="entry name" value="G-BOX-BINDING FACTOR 2"/>
    <property type="match status" value="1"/>
</dbReference>
<dbReference type="GO" id="GO:0046983">
    <property type="term" value="F:protein dimerization activity"/>
    <property type="evidence" value="ECO:0007669"/>
    <property type="project" value="UniProtKB-ARBA"/>
</dbReference>
<dbReference type="InterPro" id="IPR046347">
    <property type="entry name" value="bZIP_sf"/>
</dbReference>
<comment type="subcellular location">
    <subcellularLocation>
        <location evidence="1">Nucleus</location>
    </subcellularLocation>
</comment>
<feature type="compositionally biased region" description="Basic and acidic residues" evidence="7">
    <location>
        <begin position="232"/>
        <end position="259"/>
    </location>
</feature>
<dbReference type="PANTHER" id="PTHR45967">
    <property type="entry name" value="G-BOX-BINDING FACTOR 3-RELATED"/>
    <property type="match status" value="1"/>
</dbReference>
<comment type="caution">
    <text evidence="9">The sequence shown here is derived from an EMBL/GenBank/DDBJ whole genome shotgun (WGS) entry which is preliminary data.</text>
</comment>
<dbReference type="SUPFAM" id="SSF57959">
    <property type="entry name" value="Leucine zipper domain"/>
    <property type="match status" value="1"/>
</dbReference>
<dbReference type="AlphaFoldDB" id="A0A2K3P3W5"/>
<evidence type="ECO:0000256" key="6">
    <source>
        <dbReference type="ARBA" id="ARBA00023242"/>
    </source>
</evidence>
<dbReference type="STRING" id="57577.A0A2K3P3W5"/>
<name>A0A2K3P3W5_TRIPR</name>
<evidence type="ECO:0000256" key="7">
    <source>
        <dbReference type="SAM" id="MobiDB-lite"/>
    </source>
</evidence>
<keyword evidence="5" id="KW-0804">Transcription</keyword>
<dbReference type="GO" id="GO:0003700">
    <property type="term" value="F:DNA-binding transcription factor activity"/>
    <property type="evidence" value="ECO:0007669"/>
    <property type="project" value="InterPro"/>
</dbReference>
<dbReference type="InterPro" id="IPR004827">
    <property type="entry name" value="bZIP"/>
</dbReference>
<dbReference type="PROSITE" id="PS00036">
    <property type="entry name" value="BZIP_BASIC"/>
    <property type="match status" value="1"/>
</dbReference>
<evidence type="ECO:0000259" key="8">
    <source>
        <dbReference type="PROSITE" id="PS50217"/>
    </source>
</evidence>
<sequence length="323" mass="36353">EATGLASFSSLMGKKEESNHPFGRPYNFMVPQDQTPNNPMLPHWTTSMQSYYNLGSTPTPIYNPFPAGPYLYHQYMWPNQVQANNALLHDALHDPARLSNKPHIAEDAALAFSEVVQRNFGERNPNFNKLSRNLQPLRLTSGVSRECENQSLAPKIDRDGASTSAASGSKKSSDENQDDTDKDFPLSKKQKPDLITGDENPSGLTQNLETVVKESDADVDGDGDADTQLKFTEGDDIRKERKRQSNRESAKRSRMRKQQECEELCKKIDTLKDENSVLTQRLVALSEECMELTNENDSIQEELITKYGRESIEDLLDLMKPPA</sequence>
<gene>
    <name evidence="9" type="ORF">L195_g006544</name>
</gene>
<comment type="similarity">
    <text evidence="2">Belongs to the bZIP family.</text>
</comment>
<keyword evidence="3" id="KW-0805">Transcription regulation</keyword>
<reference evidence="9 10" key="2">
    <citation type="journal article" date="2017" name="Front. Plant Sci.">
        <title>Gene Classification and Mining of Molecular Markers Useful in Red Clover (Trifolium pratense) Breeding.</title>
        <authorList>
            <person name="Istvanek J."/>
            <person name="Dluhosova J."/>
            <person name="Dluhos P."/>
            <person name="Patkova L."/>
            <person name="Nedelnik J."/>
            <person name="Repkova J."/>
        </authorList>
    </citation>
    <scope>NUCLEOTIDE SEQUENCE [LARGE SCALE GENOMIC DNA]</scope>
    <source>
        <strain evidence="10">cv. Tatra</strain>
        <tissue evidence="9">Young leaves</tissue>
    </source>
</reference>
<organism evidence="9 10">
    <name type="scientific">Trifolium pratense</name>
    <name type="common">Red clover</name>
    <dbReference type="NCBI Taxonomy" id="57577"/>
    <lineage>
        <taxon>Eukaryota</taxon>
        <taxon>Viridiplantae</taxon>
        <taxon>Streptophyta</taxon>
        <taxon>Embryophyta</taxon>
        <taxon>Tracheophyta</taxon>
        <taxon>Spermatophyta</taxon>
        <taxon>Magnoliopsida</taxon>
        <taxon>eudicotyledons</taxon>
        <taxon>Gunneridae</taxon>
        <taxon>Pentapetalae</taxon>
        <taxon>rosids</taxon>
        <taxon>fabids</taxon>
        <taxon>Fabales</taxon>
        <taxon>Fabaceae</taxon>
        <taxon>Papilionoideae</taxon>
        <taxon>50 kb inversion clade</taxon>
        <taxon>NPAAA clade</taxon>
        <taxon>Hologalegina</taxon>
        <taxon>IRL clade</taxon>
        <taxon>Trifolieae</taxon>
        <taxon>Trifolium</taxon>
    </lineage>
</organism>
<dbReference type="GO" id="GO:0005634">
    <property type="term" value="C:nucleus"/>
    <property type="evidence" value="ECO:0007669"/>
    <property type="project" value="UniProtKB-SubCell"/>
</dbReference>
<proteinExistence type="inferred from homology"/>
<evidence type="ECO:0000256" key="2">
    <source>
        <dbReference type="ARBA" id="ARBA00007163"/>
    </source>
</evidence>
<dbReference type="CDD" id="cd14702">
    <property type="entry name" value="bZIP_plant_GBF1"/>
    <property type="match status" value="1"/>
</dbReference>
<feature type="compositionally biased region" description="Low complexity" evidence="7">
    <location>
        <begin position="161"/>
        <end position="170"/>
    </location>
</feature>
<keyword evidence="6" id="KW-0539">Nucleus</keyword>
<dbReference type="EMBL" id="ASHM01003507">
    <property type="protein sequence ID" value="PNY09981.1"/>
    <property type="molecule type" value="Genomic_DNA"/>
</dbReference>
<feature type="region of interest" description="Disordered" evidence="7">
    <location>
        <begin position="141"/>
        <end position="259"/>
    </location>
</feature>
<evidence type="ECO:0000256" key="1">
    <source>
        <dbReference type="ARBA" id="ARBA00004123"/>
    </source>
</evidence>
<dbReference type="InterPro" id="IPR044827">
    <property type="entry name" value="GBF-like"/>
</dbReference>
<feature type="non-terminal residue" evidence="9">
    <location>
        <position position="1"/>
    </location>
</feature>
<dbReference type="GO" id="GO:0043565">
    <property type="term" value="F:sequence-specific DNA binding"/>
    <property type="evidence" value="ECO:0007669"/>
    <property type="project" value="InterPro"/>
</dbReference>
<dbReference type="Gene3D" id="1.20.5.170">
    <property type="match status" value="1"/>
</dbReference>
<dbReference type="Pfam" id="PF00170">
    <property type="entry name" value="bZIP_1"/>
    <property type="match status" value="1"/>
</dbReference>
<accession>A0A2K3P3W5</accession>
<dbReference type="Proteomes" id="UP000236291">
    <property type="component" value="Unassembled WGS sequence"/>
</dbReference>
<evidence type="ECO:0000256" key="5">
    <source>
        <dbReference type="ARBA" id="ARBA00023163"/>
    </source>
</evidence>